<feature type="transmembrane region" description="Helical" evidence="1">
    <location>
        <begin position="98"/>
        <end position="125"/>
    </location>
</feature>
<dbReference type="AlphaFoldDB" id="A0A0F9VF63"/>
<protein>
    <recommendedName>
        <fullName evidence="3">ECF transporter S component</fullName>
    </recommendedName>
</protein>
<feature type="transmembrane region" description="Helical" evidence="1">
    <location>
        <begin position="72"/>
        <end position="92"/>
    </location>
</feature>
<comment type="caution">
    <text evidence="2">The sequence shown here is derived from an EMBL/GenBank/DDBJ whole genome shotgun (WGS) entry which is preliminary data.</text>
</comment>
<reference evidence="2" key="1">
    <citation type="journal article" date="2015" name="Nature">
        <title>Complex archaea that bridge the gap between prokaryotes and eukaryotes.</title>
        <authorList>
            <person name="Spang A."/>
            <person name="Saw J.H."/>
            <person name="Jorgensen S.L."/>
            <person name="Zaremba-Niedzwiedzka K."/>
            <person name="Martijn J."/>
            <person name="Lind A.E."/>
            <person name="van Eijk R."/>
            <person name="Schleper C."/>
            <person name="Guy L."/>
            <person name="Ettema T.J."/>
        </authorList>
    </citation>
    <scope>NUCLEOTIDE SEQUENCE</scope>
</reference>
<proteinExistence type="predicted"/>
<keyword evidence="1" id="KW-0472">Membrane</keyword>
<feature type="transmembrane region" description="Helical" evidence="1">
    <location>
        <begin position="166"/>
        <end position="191"/>
    </location>
</feature>
<feature type="transmembrane region" description="Helical" evidence="1">
    <location>
        <begin position="7"/>
        <end position="28"/>
    </location>
</feature>
<name>A0A0F9VF63_9ZZZZ</name>
<keyword evidence="1" id="KW-0812">Transmembrane</keyword>
<evidence type="ECO:0008006" key="3">
    <source>
        <dbReference type="Google" id="ProtNLM"/>
    </source>
</evidence>
<accession>A0A0F9VF63</accession>
<evidence type="ECO:0000256" key="1">
    <source>
        <dbReference type="SAM" id="Phobius"/>
    </source>
</evidence>
<keyword evidence="1" id="KW-1133">Transmembrane helix</keyword>
<organism evidence="2">
    <name type="scientific">marine sediment metagenome</name>
    <dbReference type="NCBI Taxonomy" id="412755"/>
    <lineage>
        <taxon>unclassified sequences</taxon>
        <taxon>metagenomes</taxon>
        <taxon>ecological metagenomes</taxon>
    </lineage>
</organism>
<sequence>MAKQKVLFLIIFIVLSLIVFQIPISGIIGSDQNFTLFELIAPLGGMFLGPFFGALSAFIVRGANIIITQQTLDFLTVMRFLPMMLAAVYFGMKGKKMAIIFPICIILFLVHPIGQQAWLFPLIWLIPLAATFGKKRLILNSLGATFTAHAVGSTIFLYAFGLTPQIWLALIPVVFIERGFFTIGIWASYLVMNTVLDKLTAIKGVHILRPLVNKNYLISPRFFKSHA</sequence>
<dbReference type="EMBL" id="LAZR01000029">
    <property type="protein sequence ID" value="KKO02695.1"/>
    <property type="molecule type" value="Genomic_DNA"/>
</dbReference>
<evidence type="ECO:0000313" key="2">
    <source>
        <dbReference type="EMBL" id="KKO02695.1"/>
    </source>
</evidence>
<feature type="transmembrane region" description="Helical" evidence="1">
    <location>
        <begin position="40"/>
        <end position="60"/>
    </location>
</feature>
<gene>
    <name evidence="2" type="ORF">LCGC14_0101440</name>
</gene>
<feature type="transmembrane region" description="Helical" evidence="1">
    <location>
        <begin position="137"/>
        <end position="160"/>
    </location>
</feature>